<dbReference type="PANTHER" id="PTHR43401:SF2">
    <property type="entry name" value="L-THREONINE 3-DEHYDROGENASE"/>
    <property type="match status" value="1"/>
</dbReference>
<dbReference type="SUPFAM" id="SSF50129">
    <property type="entry name" value="GroES-like"/>
    <property type="match status" value="1"/>
</dbReference>
<keyword evidence="8" id="KW-1185">Reference proteome</keyword>
<dbReference type="OrthoDB" id="9806940at2"/>
<dbReference type="InterPro" id="IPR013149">
    <property type="entry name" value="ADH-like_C"/>
</dbReference>
<organism evidence="7 8">
    <name type="scientific">Paenibacillus psychroresistens</name>
    <dbReference type="NCBI Taxonomy" id="1778678"/>
    <lineage>
        <taxon>Bacteria</taxon>
        <taxon>Bacillati</taxon>
        <taxon>Bacillota</taxon>
        <taxon>Bacilli</taxon>
        <taxon>Bacillales</taxon>
        <taxon>Paenibacillaceae</taxon>
        <taxon>Paenibacillus</taxon>
    </lineage>
</organism>
<dbReference type="AlphaFoldDB" id="A0A6B8RLG2"/>
<dbReference type="PROSITE" id="PS00059">
    <property type="entry name" value="ADH_ZINC"/>
    <property type="match status" value="1"/>
</dbReference>
<dbReference type="InterPro" id="IPR050129">
    <property type="entry name" value="Zn_alcohol_dh"/>
</dbReference>
<dbReference type="InterPro" id="IPR002328">
    <property type="entry name" value="ADH_Zn_CS"/>
</dbReference>
<dbReference type="GO" id="GO:0016491">
    <property type="term" value="F:oxidoreductase activity"/>
    <property type="evidence" value="ECO:0007669"/>
    <property type="project" value="UniProtKB-KW"/>
</dbReference>
<gene>
    <name evidence="7" type="ORF">EHS13_16575</name>
</gene>
<dbReference type="GO" id="GO:0008270">
    <property type="term" value="F:zinc ion binding"/>
    <property type="evidence" value="ECO:0007669"/>
    <property type="project" value="InterPro"/>
</dbReference>
<dbReference type="InterPro" id="IPR036291">
    <property type="entry name" value="NAD(P)-bd_dom_sf"/>
</dbReference>
<dbReference type="InterPro" id="IPR013154">
    <property type="entry name" value="ADH-like_N"/>
</dbReference>
<feature type="domain" description="Alcohol dehydrogenase-like C-terminal" evidence="5">
    <location>
        <begin position="176"/>
        <end position="269"/>
    </location>
</feature>
<evidence type="ECO:0000259" key="6">
    <source>
        <dbReference type="Pfam" id="PF08240"/>
    </source>
</evidence>
<dbReference type="EMBL" id="CP034235">
    <property type="protein sequence ID" value="QGQ96383.1"/>
    <property type="molecule type" value="Genomic_DNA"/>
</dbReference>
<dbReference type="KEGG" id="ppsc:EHS13_16575"/>
<evidence type="ECO:0000259" key="5">
    <source>
        <dbReference type="Pfam" id="PF00107"/>
    </source>
</evidence>
<dbReference type="PANTHER" id="PTHR43401">
    <property type="entry name" value="L-THREONINE 3-DEHYDROGENASE"/>
    <property type="match status" value="1"/>
</dbReference>
<dbReference type="Pfam" id="PF08240">
    <property type="entry name" value="ADH_N"/>
    <property type="match status" value="1"/>
</dbReference>
<dbReference type="RefSeq" id="WP_155701419.1">
    <property type="nucleotide sequence ID" value="NZ_CP034235.1"/>
</dbReference>
<dbReference type="Gene3D" id="3.40.50.720">
    <property type="entry name" value="NAD(P)-binding Rossmann-like Domain"/>
    <property type="match status" value="1"/>
</dbReference>
<evidence type="ECO:0000313" key="7">
    <source>
        <dbReference type="EMBL" id="QGQ96383.1"/>
    </source>
</evidence>
<comment type="similarity">
    <text evidence="4">Belongs to the zinc-containing alcohol dehydrogenase family.</text>
</comment>
<name>A0A6B8RLG2_9BACL</name>
<dbReference type="Gene3D" id="3.90.180.10">
    <property type="entry name" value="Medium-chain alcohol dehydrogenases, catalytic domain"/>
    <property type="match status" value="1"/>
</dbReference>
<evidence type="ECO:0000256" key="1">
    <source>
        <dbReference type="ARBA" id="ARBA00022723"/>
    </source>
</evidence>
<reference evidence="8" key="1">
    <citation type="submission" date="2018-11" db="EMBL/GenBank/DDBJ databases">
        <title>Complete genome sequence of Paenibacillus sp. ML311-T8.</title>
        <authorList>
            <person name="Nam Y.-D."/>
            <person name="Kang J."/>
            <person name="Chung W.-H."/>
            <person name="Park Y.S."/>
        </authorList>
    </citation>
    <scope>NUCLEOTIDE SEQUENCE [LARGE SCALE GENOMIC DNA]</scope>
    <source>
        <strain evidence="8">ML311-T8</strain>
    </source>
</reference>
<evidence type="ECO:0000256" key="4">
    <source>
        <dbReference type="RuleBase" id="RU361277"/>
    </source>
</evidence>
<keyword evidence="1 4" id="KW-0479">Metal-binding</keyword>
<sequence length="345" mass="37936">MKSLTVNDKGHLSIQNIAVPQINDYQALVRMESCGVCRGTDSKLIHGQFKGFHTYPAILGHEGVGRVIELGKYVQSFELEDLVLLPFIETETDGYYSGWGAFSEFAVVGDAAAMIAHGKGPGNPSFSEAYYAQQKVPSEISSVHAAMIITFREVLSACKRFGFREKASLVVYGAGPVGLAFVKFAKLLGMSPIIVSVNRDEKLQEAIDMGADYAFNSNKVNEVEAIRKLAPDGIDYIVDAVGDNAIINQAMKLVKYNGVIGCYGISSQLQMNLDWSLAPYNWTLQFVQWPSKLEESLCHEQIIAWIQAGVLDPAVFISHVMDFSNVLDAFELVNSGSVRKMIIQF</sequence>
<dbReference type="InterPro" id="IPR011032">
    <property type="entry name" value="GroES-like_sf"/>
</dbReference>
<protein>
    <submittedName>
        <fullName evidence="7">Sorbitol dehydrogenase</fullName>
    </submittedName>
</protein>
<keyword evidence="3" id="KW-0560">Oxidoreductase</keyword>
<evidence type="ECO:0000313" key="8">
    <source>
        <dbReference type="Proteomes" id="UP000426246"/>
    </source>
</evidence>
<keyword evidence="2 4" id="KW-0862">Zinc</keyword>
<accession>A0A6B8RLG2</accession>
<proteinExistence type="inferred from homology"/>
<evidence type="ECO:0000256" key="3">
    <source>
        <dbReference type="ARBA" id="ARBA00023002"/>
    </source>
</evidence>
<dbReference type="SUPFAM" id="SSF51735">
    <property type="entry name" value="NAD(P)-binding Rossmann-fold domains"/>
    <property type="match status" value="1"/>
</dbReference>
<dbReference type="Proteomes" id="UP000426246">
    <property type="component" value="Chromosome"/>
</dbReference>
<feature type="domain" description="Alcohol dehydrogenase-like N-terminal" evidence="6">
    <location>
        <begin position="25"/>
        <end position="110"/>
    </location>
</feature>
<comment type="cofactor">
    <cofactor evidence="4">
        <name>Zn(2+)</name>
        <dbReference type="ChEBI" id="CHEBI:29105"/>
    </cofactor>
</comment>
<evidence type="ECO:0000256" key="2">
    <source>
        <dbReference type="ARBA" id="ARBA00022833"/>
    </source>
</evidence>
<dbReference type="Pfam" id="PF00107">
    <property type="entry name" value="ADH_zinc_N"/>
    <property type="match status" value="1"/>
</dbReference>